<comment type="caution">
    <text evidence="1">The sequence shown here is derived from an EMBL/GenBank/DDBJ whole genome shotgun (WGS) entry which is preliminary data.</text>
</comment>
<proteinExistence type="predicted"/>
<organism evidence="1 2">
    <name type="scientific">Persea americana</name>
    <name type="common">Avocado</name>
    <dbReference type="NCBI Taxonomy" id="3435"/>
    <lineage>
        <taxon>Eukaryota</taxon>
        <taxon>Viridiplantae</taxon>
        <taxon>Streptophyta</taxon>
        <taxon>Embryophyta</taxon>
        <taxon>Tracheophyta</taxon>
        <taxon>Spermatophyta</taxon>
        <taxon>Magnoliopsida</taxon>
        <taxon>Magnoliidae</taxon>
        <taxon>Laurales</taxon>
        <taxon>Lauraceae</taxon>
        <taxon>Persea</taxon>
    </lineage>
</organism>
<keyword evidence="2" id="KW-1185">Reference proteome</keyword>
<dbReference type="EMBL" id="CM056820">
    <property type="protein sequence ID" value="KAJ8615289.1"/>
    <property type="molecule type" value="Genomic_DNA"/>
</dbReference>
<gene>
    <name evidence="1" type="ORF">MRB53_034661</name>
</gene>
<dbReference type="Proteomes" id="UP001234297">
    <property type="component" value="Chromosome 12"/>
</dbReference>
<evidence type="ECO:0000313" key="2">
    <source>
        <dbReference type="Proteomes" id="UP001234297"/>
    </source>
</evidence>
<name>A0ACC2K2H4_PERAE</name>
<evidence type="ECO:0000313" key="1">
    <source>
        <dbReference type="EMBL" id="KAJ8615289.1"/>
    </source>
</evidence>
<accession>A0ACC2K2H4</accession>
<sequence length="377" mass="42578">MGLSFSCERSDWFEESGDKSMDLDLESCCSGSEECVQQMEFGGERKGDFRSCKRGCCSSPLRCPEMDLLSGFRTPDFPSPASSPLFMAEVISSPVFLHTIEDGSISNVVEKEYEDEKDQFSPVSVLDPPFEDDVDDDVLDENTEVFAQSFKNVHRAKKNLLSKIRRFERLAELDPLELESRVIKEGEAGLDTNNNNEGNEKQDESLSSLGDFSVDMRRLLLDLAKEETQADSSDVEVLAKVCKRIESWREVSLNTIDMTVELDLKREGDVWRRNLEEVEQRAIITTTMLEGEWEAALSISLLIILPKLSCESVSTGWRLWFYWSGVTVNAMAHQVDGSNYSINQTMYDNHLFEKIMTSPNVSLQSKSMIDTVAACLL</sequence>
<protein>
    <submittedName>
        <fullName evidence="1">Uncharacterized protein</fullName>
    </submittedName>
</protein>
<reference evidence="1 2" key="1">
    <citation type="journal article" date="2022" name="Hortic Res">
        <title>A haplotype resolved chromosomal level avocado genome allows analysis of novel avocado genes.</title>
        <authorList>
            <person name="Nath O."/>
            <person name="Fletcher S.J."/>
            <person name="Hayward A."/>
            <person name="Shaw L.M."/>
            <person name="Masouleh A.K."/>
            <person name="Furtado A."/>
            <person name="Henry R.J."/>
            <person name="Mitter N."/>
        </authorList>
    </citation>
    <scope>NUCLEOTIDE SEQUENCE [LARGE SCALE GENOMIC DNA]</scope>
    <source>
        <strain evidence="2">cv. Hass</strain>
    </source>
</reference>